<evidence type="ECO:0000313" key="2">
    <source>
        <dbReference type="EMBL" id="CAB4184908.1"/>
    </source>
</evidence>
<reference evidence="3" key="1">
    <citation type="submission" date="2020-05" db="EMBL/GenBank/DDBJ databases">
        <authorList>
            <person name="Chiriac C."/>
            <person name="Salcher M."/>
            <person name="Ghai R."/>
            <person name="Kavagutti S V."/>
        </authorList>
    </citation>
    <scope>NUCLEOTIDE SEQUENCE</scope>
</reference>
<dbReference type="EMBL" id="LR798428">
    <property type="protein sequence ID" value="CAB5231198.1"/>
    <property type="molecule type" value="Genomic_DNA"/>
</dbReference>
<dbReference type="EMBL" id="LR796919">
    <property type="protein sequence ID" value="CAB4174593.1"/>
    <property type="molecule type" value="Genomic_DNA"/>
</dbReference>
<gene>
    <name evidence="2" type="ORF">UFOVP1131_46</name>
    <name evidence="3" type="ORF">UFOVP1245_16</name>
    <name evidence="4" type="ORF">UFOVP1582_38</name>
    <name evidence="1" type="ORF">UFOVP966_60</name>
</gene>
<evidence type="ECO:0000313" key="3">
    <source>
        <dbReference type="EMBL" id="CAB4192343.1"/>
    </source>
</evidence>
<accession>A0A6J5R666</accession>
<name>A0A6J5R666_9CAUD</name>
<dbReference type="EMBL" id="LR797185">
    <property type="protein sequence ID" value="CAB4192343.1"/>
    <property type="molecule type" value="Genomic_DNA"/>
</dbReference>
<evidence type="ECO:0000313" key="4">
    <source>
        <dbReference type="EMBL" id="CAB5231198.1"/>
    </source>
</evidence>
<organism evidence="3">
    <name type="scientific">uncultured Caudovirales phage</name>
    <dbReference type="NCBI Taxonomy" id="2100421"/>
    <lineage>
        <taxon>Viruses</taxon>
        <taxon>Duplodnaviria</taxon>
        <taxon>Heunggongvirae</taxon>
        <taxon>Uroviricota</taxon>
        <taxon>Caudoviricetes</taxon>
        <taxon>Peduoviridae</taxon>
        <taxon>Maltschvirus</taxon>
        <taxon>Maltschvirus maltsch</taxon>
    </lineage>
</organism>
<sequence>MAKRRKNRKISHHEVMAKKAIAYAIAQNPEYLVEIHWEYGNAIMLSNGTSIRFENGRAKIPLRLLPEVEQHGCRRI</sequence>
<protein>
    <submittedName>
        <fullName evidence="3">Uncharacterized protein</fullName>
    </submittedName>
</protein>
<evidence type="ECO:0000313" key="1">
    <source>
        <dbReference type="EMBL" id="CAB4174593.1"/>
    </source>
</evidence>
<dbReference type="EMBL" id="LR797071">
    <property type="protein sequence ID" value="CAB4184908.1"/>
    <property type="molecule type" value="Genomic_DNA"/>
</dbReference>
<proteinExistence type="predicted"/>